<dbReference type="PANTHER" id="PTHR30514:SF10">
    <property type="entry name" value="MURR_RPIR FAMILY TRANSCRIPTIONAL REGULATOR"/>
    <property type="match status" value="1"/>
</dbReference>
<evidence type="ECO:0000256" key="2">
    <source>
        <dbReference type="ARBA" id="ARBA00023125"/>
    </source>
</evidence>
<dbReference type="CDD" id="cd05013">
    <property type="entry name" value="SIS_RpiR"/>
    <property type="match status" value="1"/>
</dbReference>
<dbReference type="InterPro" id="IPR009057">
    <property type="entry name" value="Homeodomain-like_sf"/>
</dbReference>
<keyword evidence="2" id="KW-0238">DNA-binding</keyword>
<dbReference type="InterPro" id="IPR046348">
    <property type="entry name" value="SIS_dom_sf"/>
</dbReference>
<dbReference type="InterPro" id="IPR000281">
    <property type="entry name" value="HTH_RpiR"/>
</dbReference>
<sequence>MTQKVNAGLAILEEMIDRLPGSERKIAEYILKFPKESINLTVVELGKVSGTSSAAVIRLCKSLQVNSFQDLKLRIAGDLQNERQDLRDIEPNEAFETMVEKITLQSIRSLRETTNMIDMVQLTKAVEVILEASHIYIFGVGASGIAAMDVQQKFMRINKYCSYYPDVHLAATAVANASKKDVVFGISSSGNTHEVAKILEIGMQAGAKTISLTRYGNSLVADLAEINLFTATSLEPTFRSGATSSRLAQLHVIDMLFMCIATTTFEQTIGYLDTTRMAIDTLHQKLPKRKTANEQELSE</sequence>
<evidence type="ECO:0000313" key="7">
    <source>
        <dbReference type="Proteomes" id="UP001152172"/>
    </source>
</evidence>
<dbReference type="Gene3D" id="3.40.50.10490">
    <property type="entry name" value="Glucose-6-phosphate isomerase like protein, domain 1"/>
    <property type="match status" value="1"/>
</dbReference>
<dbReference type="SUPFAM" id="SSF46689">
    <property type="entry name" value="Homeodomain-like"/>
    <property type="match status" value="1"/>
</dbReference>
<evidence type="ECO:0000256" key="3">
    <source>
        <dbReference type="ARBA" id="ARBA00023163"/>
    </source>
</evidence>
<reference evidence="6" key="1">
    <citation type="submission" date="2022-05" db="EMBL/GenBank/DDBJ databases">
        <authorList>
            <person name="Colautti A."/>
            <person name="Iacumin L."/>
        </authorList>
    </citation>
    <scope>NUCLEOTIDE SEQUENCE</scope>
    <source>
        <strain evidence="6">DSM 30747</strain>
    </source>
</reference>
<dbReference type="InterPro" id="IPR036388">
    <property type="entry name" value="WH-like_DNA-bd_sf"/>
</dbReference>
<proteinExistence type="predicted"/>
<dbReference type="Proteomes" id="UP001152172">
    <property type="component" value="Unassembled WGS sequence"/>
</dbReference>
<dbReference type="GO" id="GO:0097367">
    <property type="term" value="F:carbohydrate derivative binding"/>
    <property type="evidence" value="ECO:0007669"/>
    <property type="project" value="InterPro"/>
</dbReference>
<dbReference type="GO" id="GO:0003700">
    <property type="term" value="F:DNA-binding transcription factor activity"/>
    <property type="evidence" value="ECO:0007669"/>
    <property type="project" value="InterPro"/>
</dbReference>
<evidence type="ECO:0000313" key="6">
    <source>
        <dbReference type="EMBL" id="MCZ8534761.1"/>
    </source>
</evidence>
<dbReference type="InterPro" id="IPR035472">
    <property type="entry name" value="RpiR-like_SIS"/>
</dbReference>
<evidence type="ECO:0000259" key="5">
    <source>
        <dbReference type="PROSITE" id="PS51464"/>
    </source>
</evidence>
<dbReference type="Pfam" id="PF01418">
    <property type="entry name" value="HTH_6"/>
    <property type="match status" value="1"/>
</dbReference>
<dbReference type="PANTHER" id="PTHR30514">
    <property type="entry name" value="GLUCOKINASE"/>
    <property type="match status" value="1"/>
</dbReference>
<dbReference type="PROSITE" id="PS51071">
    <property type="entry name" value="HTH_RPIR"/>
    <property type="match status" value="1"/>
</dbReference>
<dbReference type="Pfam" id="PF01380">
    <property type="entry name" value="SIS"/>
    <property type="match status" value="1"/>
</dbReference>
<evidence type="ECO:0000256" key="1">
    <source>
        <dbReference type="ARBA" id="ARBA00023015"/>
    </source>
</evidence>
<name>A0A9X3LB93_9BACI</name>
<gene>
    <name evidence="6" type="ORF">M9R61_15765</name>
</gene>
<keyword evidence="1" id="KW-0805">Transcription regulation</keyword>
<dbReference type="SUPFAM" id="SSF53697">
    <property type="entry name" value="SIS domain"/>
    <property type="match status" value="1"/>
</dbReference>
<dbReference type="AlphaFoldDB" id="A0A9X3LB93"/>
<feature type="domain" description="HTH rpiR-type" evidence="4">
    <location>
        <begin position="6"/>
        <end position="82"/>
    </location>
</feature>
<organism evidence="6 7">
    <name type="scientific">Psychrobacillus psychrodurans</name>
    <dbReference type="NCBI Taxonomy" id="126157"/>
    <lineage>
        <taxon>Bacteria</taxon>
        <taxon>Bacillati</taxon>
        <taxon>Bacillota</taxon>
        <taxon>Bacilli</taxon>
        <taxon>Bacillales</taxon>
        <taxon>Bacillaceae</taxon>
        <taxon>Psychrobacillus</taxon>
    </lineage>
</organism>
<dbReference type="Gene3D" id="1.10.10.10">
    <property type="entry name" value="Winged helix-like DNA-binding domain superfamily/Winged helix DNA-binding domain"/>
    <property type="match status" value="1"/>
</dbReference>
<comment type="caution">
    <text evidence="6">The sequence shown here is derived from an EMBL/GenBank/DDBJ whole genome shotgun (WGS) entry which is preliminary data.</text>
</comment>
<keyword evidence="7" id="KW-1185">Reference proteome</keyword>
<feature type="domain" description="SIS" evidence="5">
    <location>
        <begin position="125"/>
        <end position="266"/>
    </location>
</feature>
<protein>
    <submittedName>
        <fullName evidence="6">MurR/RpiR family transcriptional regulator</fullName>
    </submittedName>
</protein>
<dbReference type="EMBL" id="JAMKBI010000012">
    <property type="protein sequence ID" value="MCZ8534761.1"/>
    <property type="molecule type" value="Genomic_DNA"/>
</dbReference>
<dbReference type="InterPro" id="IPR001347">
    <property type="entry name" value="SIS_dom"/>
</dbReference>
<dbReference type="InterPro" id="IPR047640">
    <property type="entry name" value="RpiR-like"/>
</dbReference>
<keyword evidence="3" id="KW-0804">Transcription</keyword>
<evidence type="ECO:0000259" key="4">
    <source>
        <dbReference type="PROSITE" id="PS51071"/>
    </source>
</evidence>
<dbReference type="RefSeq" id="WP_269922865.1">
    <property type="nucleotide sequence ID" value="NZ_JAMKBI010000012.1"/>
</dbReference>
<dbReference type="GO" id="GO:1901135">
    <property type="term" value="P:carbohydrate derivative metabolic process"/>
    <property type="evidence" value="ECO:0007669"/>
    <property type="project" value="InterPro"/>
</dbReference>
<dbReference type="GO" id="GO:0003677">
    <property type="term" value="F:DNA binding"/>
    <property type="evidence" value="ECO:0007669"/>
    <property type="project" value="UniProtKB-KW"/>
</dbReference>
<dbReference type="PROSITE" id="PS51464">
    <property type="entry name" value="SIS"/>
    <property type="match status" value="1"/>
</dbReference>
<accession>A0A9X3LB93</accession>